<dbReference type="AlphaFoldDB" id="A0A7Z9E242"/>
<proteinExistence type="predicted"/>
<dbReference type="OrthoDB" id="434800at2"/>
<name>A0A7Z9E242_9CYAN</name>
<feature type="domain" description="NB-ARC" evidence="3">
    <location>
        <begin position="133"/>
        <end position="245"/>
    </location>
</feature>
<sequence>MVPREFLKSVATRVGISDNELEVMARAIQGEPMTAISKQLGVRKDALQKRLGEVYRKLNITGAGPGKLAKLQQRLLAEYQSEGNQSGGQLNGQSGRKKRSMGGVDSQGFSSNVQIDWGNAPKVGLFYGHSEALTTLKQGLVTERAHLMMMQGIGGIGKTALGVKLVQEIAPDFDQVIWRSLRDKPSPSEFIASAFPASSKTPLDWDDSEQIAELLKTLSDSRCLLVIDEVEHISELGHKDIAFKSYESLFQQISESSHRSSVLLIGWEFPDSWQKFASKPVVQLTGLSEQDAQQMVLSGQDTFYLDSKFLSELIHLCGGNPLILKLWAAKIPDLTVGNLTKLIKQNTLVLEELVRQHLRSDQELSELEIRLVCWLAVSPKPATLSELATDLILSEQSAEVQMSLDFLTERSLLETTSSHPIAYTVNTNFRKEIWYQLMGKSFNELGYKHYLEGEFQSAKTHLLQAVRYHPTLSAGHYNLGSTYEKLEQFEPAKKHYQILVDVDNNRAAQAAVNNLARLEILDGKTNEAIDKLEKTLVQVKDKGVRATLHKNLGWAYFLQNNPKQAEVELRQSLELKESNAVAYYILAQVLEAQNRNKQALVFWKTALEQDETDQQSNGVTWRLPELLTWRMMARQRLQ</sequence>
<dbReference type="RefSeq" id="WP_083624502.1">
    <property type="nucleotide sequence ID" value="NZ_LR734877.1"/>
</dbReference>
<reference evidence="4" key="1">
    <citation type="submission" date="2019-10" db="EMBL/GenBank/DDBJ databases">
        <authorList>
            <consortium name="Genoscope - CEA"/>
            <person name="William W."/>
        </authorList>
    </citation>
    <scope>NUCLEOTIDE SEQUENCE [LARGE SCALE GENOMIC DNA]</scope>
    <source>
        <strain evidence="4">BBR_PRJEB10992</strain>
    </source>
</reference>
<dbReference type="PROSITE" id="PS50005">
    <property type="entry name" value="TPR"/>
    <property type="match status" value="1"/>
</dbReference>
<accession>A0A7Z9E242</accession>
<feature type="repeat" description="TPR" evidence="1">
    <location>
        <begin position="473"/>
        <end position="506"/>
    </location>
</feature>
<protein>
    <recommendedName>
        <fullName evidence="3">NB-ARC domain-containing protein</fullName>
    </recommendedName>
</protein>
<evidence type="ECO:0000313" key="5">
    <source>
        <dbReference type="Proteomes" id="UP000184550"/>
    </source>
</evidence>
<dbReference type="SUPFAM" id="SSF48452">
    <property type="entry name" value="TPR-like"/>
    <property type="match status" value="1"/>
</dbReference>
<dbReference type="GO" id="GO:0043531">
    <property type="term" value="F:ADP binding"/>
    <property type="evidence" value="ECO:0007669"/>
    <property type="project" value="InterPro"/>
</dbReference>
<evidence type="ECO:0000256" key="1">
    <source>
        <dbReference type="PROSITE-ProRule" id="PRU00339"/>
    </source>
</evidence>
<dbReference type="PANTHER" id="PTHR47691:SF3">
    <property type="entry name" value="HTH-TYPE TRANSCRIPTIONAL REGULATOR RV0890C-RELATED"/>
    <property type="match status" value="1"/>
</dbReference>
<dbReference type="InterPro" id="IPR002182">
    <property type="entry name" value="NB-ARC"/>
</dbReference>
<comment type="caution">
    <text evidence="4">The sequence shown here is derived from an EMBL/GenBank/DDBJ whole genome shotgun (WGS) entry which is preliminary data.</text>
</comment>
<dbReference type="Pfam" id="PF00931">
    <property type="entry name" value="NB-ARC"/>
    <property type="match status" value="1"/>
</dbReference>
<dbReference type="Proteomes" id="UP000184550">
    <property type="component" value="Unassembled WGS sequence"/>
</dbReference>
<dbReference type="PANTHER" id="PTHR47691">
    <property type="entry name" value="REGULATOR-RELATED"/>
    <property type="match status" value="1"/>
</dbReference>
<keyword evidence="5" id="KW-1185">Reference proteome</keyword>
<evidence type="ECO:0000259" key="3">
    <source>
        <dbReference type="Pfam" id="PF00931"/>
    </source>
</evidence>
<dbReference type="InterPro" id="IPR011990">
    <property type="entry name" value="TPR-like_helical_dom_sf"/>
</dbReference>
<dbReference type="InterPro" id="IPR019734">
    <property type="entry name" value="TPR_rpt"/>
</dbReference>
<dbReference type="InterPro" id="IPR027417">
    <property type="entry name" value="P-loop_NTPase"/>
</dbReference>
<gene>
    <name evidence="4" type="ORF">PL8927_730008</name>
</gene>
<organism evidence="4 5">
    <name type="scientific">Planktothrix serta PCC 8927</name>
    <dbReference type="NCBI Taxonomy" id="671068"/>
    <lineage>
        <taxon>Bacteria</taxon>
        <taxon>Bacillati</taxon>
        <taxon>Cyanobacteriota</taxon>
        <taxon>Cyanophyceae</taxon>
        <taxon>Oscillatoriophycideae</taxon>
        <taxon>Oscillatoriales</taxon>
        <taxon>Microcoleaceae</taxon>
        <taxon>Planktothrix</taxon>
    </lineage>
</organism>
<dbReference type="SUPFAM" id="SSF52540">
    <property type="entry name" value="P-loop containing nucleoside triphosphate hydrolases"/>
    <property type="match status" value="1"/>
</dbReference>
<dbReference type="SMART" id="SM00028">
    <property type="entry name" value="TPR"/>
    <property type="match status" value="4"/>
</dbReference>
<dbReference type="PRINTS" id="PR00364">
    <property type="entry name" value="DISEASERSIST"/>
</dbReference>
<dbReference type="Gene3D" id="1.25.40.10">
    <property type="entry name" value="Tetratricopeptide repeat domain"/>
    <property type="match status" value="1"/>
</dbReference>
<evidence type="ECO:0000313" key="4">
    <source>
        <dbReference type="EMBL" id="VXD22135.1"/>
    </source>
</evidence>
<dbReference type="Gene3D" id="3.40.50.300">
    <property type="entry name" value="P-loop containing nucleotide triphosphate hydrolases"/>
    <property type="match status" value="1"/>
</dbReference>
<dbReference type="Pfam" id="PF13424">
    <property type="entry name" value="TPR_12"/>
    <property type="match status" value="1"/>
</dbReference>
<dbReference type="Pfam" id="PF13181">
    <property type="entry name" value="TPR_8"/>
    <property type="match status" value="1"/>
</dbReference>
<dbReference type="EMBL" id="CZCU02000150">
    <property type="protein sequence ID" value="VXD22135.1"/>
    <property type="molecule type" value="Genomic_DNA"/>
</dbReference>
<evidence type="ECO:0000256" key="2">
    <source>
        <dbReference type="SAM" id="MobiDB-lite"/>
    </source>
</evidence>
<feature type="region of interest" description="Disordered" evidence="2">
    <location>
        <begin position="82"/>
        <end position="105"/>
    </location>
</feature>
<keyword evidence="1" id="KW-0802">TPR repeat</keyword>